<evidence type="ECO:0000313" key="2">
    <source>
        <dbReference type="Proteomes" id="UP000441389"/>
    </source>
</evidence>
<dbReference type="RefSeq" id="WP_157027936.1">
    <property type="nucleotide sequence ID" value="NZ_WQMS01000016.1"/>
</dbReference>
<dbReference type="AlphaFoldDB" id="A0A6I4J4F1"/>
<protein>
    <submittedName>
        <fullName evidence="1">Uncharacterized protein</fullName>
    </submittedName>
</protein>
<evidence type="ECO:0000313" key="1">
    <source>
        <dbReference type="EMBL" id="MVO78993.1"/>
    </source>
</evidence>
<dbReference type="Proteomes" id="UP000441389">
    <property type="component" value="Unassembled WGS sequence"/>
</dbReference>
<sequence>MGPFIYVMAIMGCGDGGYQCTQARIVDTRFETMAQCQQAAEAELIRNGDLDFPELMASCRSVTNQIALNDTKPRQR</sequence>
<dbReference type="EMBL" id="WQMS01000016">
    <property type="protein sequence ID" value="MVO78993.1"/>
    <property type="molecule type" value="Genomic_DNA"/>
</dbReference>
<proteinExistence type="predicted"/>
<keyword evidence="2" id="KW-1185">Reference proteome</keyword>
<gene>
    <name evidence="1" type="ORF">GON01_13740</name>
</gene>
<organism evidence="1 2">
    <name type="scientific">Sphingomonas horti</name>
    <dbReference type="NCBI Taxonomy" id="2682842"/>
    <lineage>
        <taxon>Bacteria</taxon>
        <taxon>Pseudomonadati</taxon>
        <taxon>Pseudomonadota</taxon>
        <taxon>Alphaproteobacteria</taxon>
        <taxon>Sphingomonadales</taxon>
        <taxon>Sphingomonadaceae</taxon>
        <taxon>Sphingomonas</taxon>
    </lineage>
</organism>
<name>A0A6I4J4F1_9SPHN</name>
<accession>A0A6I4J4F1</accession>
<reference evidence="1 2" key="1">
    <citation type="submission" date="2019-12" db="EMBL/GenBank/DDBJ databases">
        <authorList>
            <person name="Huq M.A."/>
        </authorList>
    </citation>
    <scope>NUCLEOTIDE SEQUENCE [LARGE SCALE GENOMIC DNA]</scope>
    <source>
        <strain evidence="1 2">MAH-20</strain>
    </source>
</reference>
<comment type="caution">
    <text evidence="1">The sequence shown here is derived from an EMBL/GenBank/DDBJ whole genome shotgun (WGS) entry which is preliminary data.</text>
</comment>